<dbReference type="AlphaFoldDB" id="A0A0W0Z8T0"/>
<dbReference type="Proteomes" id="UP000054877">
    <property type="component" value="Unassembled WGS sequence"/>
</dbReference>
<gene>
    <name evidence="1" type="ORF">Lspi_0594</name>
</gene>
<comment type="caution">
    <text evidence="1">The sequence shown here is derived from an EMBL/GenBank/DDBJ whole genome shotgun (WGS) entry which is preliminary data.</text>
</comment>
<evidence type="ECO:0000313" key="2">
    <source>
        <dbReference type="Proteomes" id="UP000054877"/>
    </source>
</evidence>
<organism evidence="1 2">
    <name type="scientific">Legionella spiritensis</name>
    <dbReference type="NCBI Taxonomy" id="452"/>
    <lineage>
        <taxon>Bacteria</taxon>
        <taxon>Pseudomonadati</taxon>
        <taxon>Pseudomonadota</taxon>
        <taxon>Gammaproteobacteria</taxon>
        <taxon>Legionellales</taxon>
        <taxon>Legionellaceae</taxon>
        <taxon>Legionella</taxon>
    </lineage>
</organism>
<proteinExistence type="predicted"/>
<evidence type="ECO:0000313" key="1">
    <source>
        <dbReference type="EMBL" id="KTD65520.1"/>
    </source>
</evidence>
<accession>A0A0W0Z8T0</accession>
<dbReference type="OrthoDB" id="5651204at2"/>
<reference evidence="1 2" key="1">
    <citation type="submission" date="2015-11" db="EMBL/GenBank/DDBJ databases">
        <title>Genomic analysis of 38 Legionella species identifies large and diverse effector repertoires.</title>
        <authorList>
            <person name="Burstein D."/>
            <person name="Amaro F."/>
            <person name="Zusman T."/>
            <person name="Lifshitz Z."/>
            <person name="Cohen O."/>
            <person name="Gilbert J.A."/>
            <person name="Pupko T."/>
            <person name="Shuman H.A."/>
            <person name="Segal G."/>
        </authorList>
    </citation>
    <scope>NUCLEOTIDE SEQUENCE [LARGE SCALE GENOMIC DNA]</scope>
    <source>
        <strain evidence="1 2">Mt.St.Helens-9</strain>
    </source>
</reference>
<name>A0A0W0Z8T0_LEGSP</name>
<sequence>MIILYVPFAKNDSGNLHQMVINWQKNHIQNSNTPIQIIFHQDELDESLNENSFEIYVCVHGDYDSTALSNHSDESKATIIDIVTVSDRLNSDFLPVAYNISNIHMYCCGDQAKNKEMAQQLQSNLLRYPPQINYYGGCLYAPDSKGKQWSLLNNRLVPVRSVIQYLYAPGSDETDDEITAKTPIKAIKSIEQWLLDCRKNKRNNFFYRNRNNREHVLQDHRNNVQEDICSDKRCN</sequence>
<dbReference type="GO" id="GO:0005840">
    <property type="term" value="C:ribosome"/>
    <property type="evidence" value="ECO:0007669"/>
    <property type="project" value="UniProtKB-KW"/>
</dbReference>
<dbReference type="RefSeq" id="WP_058482539.1">
    <property type="nucleotide sequence ID" value="NZ_LT906457.1"/>
</dbReference>
<keyword evidence="1" id="KW-0687">Ribonucleoprotein</keyword>
<keyword evidence="2" id="KW-1185">Reference proteome</keyword>
<protein>
    <submittedName>
        <fullName evidence="1">RNA binding protein (Contains ribosomal protein S1 domain)</fullName>
    </submittedName>
</protein>
<dbReference type="EMBL" id="LNYX01000006">
    <property type="protein sequence ID" value="KTD65520.1"/>
    <property type="molecule type" value="Genomic_DNA"/>
</dbReference>
<dbReference type="PATRIC" id="fig|452.5.peg.652"/>
<keyword evidence="1" id="KW-0689">Ribosomal protein</keyword>